<accession>A0ABT8EN79</accession>
<dbReference type="SUPFAM" id="SSF50486">
    <property type="entry name" value="FMT C-terminal domain-like"/>
    <property type="match status" value="1"/>
</dbReference>
<dbReference type="RefSeq" id="WP_266123755.1">
    <property type="nucleotide sequence ID" value="NZ_JAJHNU010000005.1"/>
</dbReference>
<organism evidence="6 7">
    <name type="scientific">Alcaligenes endophyticus</name>
    <dbReference type="NCBI Taxonomy" id="1929088"/>
    <lineage>
        <taxon>Bacteria</taxon>
        <taxon>Pseudomonadati</taxon>
        <taxon>Pseudomonadota</taxon>
        <taxon>Betaproteobacteria</taxon>
        <taxon>Burkholderiales</taxon>
        <taxon>Alcaligenaceae</taxon>
        <taxon>Alcaligenes</taxon>
    </lineage>
</organism>
<evidence type="ECO:0000256" key="1">
    <source>
        <dbReference type="ARBA" id="ARBA00009232"/>
    </source>
</evidence>
<comment type="caution">
    <text evidence="6">The sequence shown here is derived from an EMBL/GenBank/DDBJ whole genome shotgun (WGS) entry which is preliminary data.</text>
</comment>
<dbReference type="InterPro" id="IPR011034">
    <property type="entry name" value="Formyl_transferase-like_C_sf"/>
</dbReference>
<dbReference type="InterPro" id="IPR036995">
    <property type="entry name" value="MPG_sf"/>
</dbReference>
<evidence type="ECO:0000313" key="7">
    <source>
        <dbReference type="Proteomes" id="UP001168613"/>
    </source>
</evidence>
<evidence type="ECO:0000256" key="5">
    <source>
        <dbReference type="HAMAP-Rule" id="MF_00527"/>
    </source>
</evidence>
<dbReference type="NCBIfam" id="TIGR00567">
    <property type="entry name" value="3mg"/>
    <property type="match status" value="1"/>
</dbReference>
<dbReference type="Pfam" id="PF02245">
    <property type="entry name" value="Pur_DNA_glyco"/>
    <property type="match status" value="1"/>
</dbReference>
<evidence type="ECO:0000256" key="3">
    <source>
        <dbReference type="ARBA" id="ARBA00022801"/>
    </source>
</evidence>
<dbReference type="PANTHER" id="PTHR10429">
    <property type="entry name" value="DNA-3-METHYLADENINE GLYCOSYLASE"/>
    <property type="match status" value="1"/>
</dbReference>
<evidence type="ECO:0000256" key="4">
    <source>
        <dbReference type="ARBA" id="ARBA00023204"/>
    </source>
</evidence>
<proteinExistence type="inferred from homology"/>
<dbReference type="InterPro" id="IPR003180">
    <property type="entry name" value="MPG"/>
</dbReference>
<dbReference type="Proteomes" id="UP001168613">
    <property type="component" value="Unassembled WGS sequence"/>
</dbReference>
<reference evidence="6" key="1">
    <citation type="submission" date="2021-11" db="EMBL/GenBank/DDBJ databases">
        <title>Draft genome sequence of Alcaligenes endophyticus type strain CCUG 75668T.</title>
        <authorList>
            <person name="Salva-Serra F."/>
            <person name="Duran R.E."/>
            <person name="Seeger M."/>
            <person name="Moore E.R.B."/>
            <person name="Jaen-Luchoro D."/>
        </authorList>
    </citation>
    <scope>NUCLEOTIDE SEQUENCE</scope>
    <source>
        <strain evidence="6">CCUG 75668</strain>
    </source>
</reference>
<protein>
    <recommendedName>
        <fullName evidence="5">Putative 3-methyladenine DNA glycosylase</fullName>
        <ecNumber evidence="5">3.2.2.-</ecNumber>
    </recommendedName>
</protein>
<sequence>MSYQALHRDFYHRDPRVVAVELLGKYLIHEHAGQACQIARIVETEAYLGPHDKAAHSSKGRTARTEVMFGEPGHAYIYLIYGMHHCLNVVTQQAGLASAVLLRALEPVSGVTLATHGPGRLCKAMHINRELNGTDLCHGPLWIADAPALKSSTIHAGPRIGIDYAQDWALAPLRYCIANHPHLSRKSP</sequence>
<evidence type="ECO:0000313" key="6">
    <source>
        <dbReference type="EMBL" id="MDN4122724.1"/>
    </source>
</evidence>
<keyword evidence="7" id="KW-1185">Reference proteome</keyword>
<comment type="similarity">
    <text evidence="1 5">Belongs to the DNA glycosylase MPG family.</text>
</comment>
<keyword evidence="2 5" id="KW-0227">DNA damage</keyword>
<gene>
    <name evidence="6" type="ORF">LMS43_15645</name>
</gene>
<dbReference type="CDD" id="cd00540">
    <property type="entry name" value="AAG"/>
    <property type="match status" value="1"/>
</dbReference>
<evidence type="ECO:0000256" key="2">
    <source>
        <dbReference type="ARBA" id="ARBA00022763"/>
    </source>
</evidence>
<dbReference type="PANTHER" id="PTHR10429:SF0">
    <property type="entry name" value="DNA-3-METHYLADENINE GLYCOSYLASE"/>
    <property type="match status" value="1"/>
</dbReference>
<dbReference type="EC" id="3.2.2.-" evidence="5"/>
<dbReference type="HAMAP" id="MF_00527">
    <property type="entry name" value="3MGH"/>
    <property type="match status" value="1"/>
</dbReference>
<dbReference type="EMBL" id="JAJHNU010000005">
    <property type="protein sequence ID" value="MDN4122724.1"/>
    <property type="molecule type" value="Genomic_DNA"/>
</dbReference>
<keyword evidence="4 5" id="KW-0234">DNA repair</keyword>
<name>A0ABT8EN79_9BURK</name>
<dbReference type="Gene3D" id="3.10.300.10">
    <property type="entry name" value="Methylpurine-DNA glycosylase (MPG)"/>
    <property type="match status" value="1"/>
</dbReference>
<keyword evidence="3 5" id="KW-0378">Hydrolase</keyword>